<dbReference type="InterPro" id="IPR000477">
    <property type="entry name" value="RT_dom"/>
</dbReference>
<dbReference type="InterPro" id="IPR002889">
    <property type="entry name" value="WSC_carb-bd"/>
</dbReference>
<feature type="chain" id="PRO_5047514499" evidence="6">
    <location>
        <begin position="17"/>
        <end position="3782"/>
    </location>
</feature>
<evidence type="ECO:0000256" key="3">
    <source>
        <dbReference type="ARBA" id="ARBA00023157"/>
    </source>
</evidence>
<proteinExistence type="predicted"/>
<dbReference type="InterPro" id="IPR000152">
    <property type="entry name" value="EGF-type_Asp/Asn_hydroxyl_site"/>
</dbReference>
<keyword evidence="6" id="KW-0732">Signal</keyword>
<evidence type="ECO:0000259" key="9">
    <source>
        <dbReference type="PROSITE" id="PS51212"/>
    </source>
</evidence>
<dbReference type="InterPro" id="IPR008969">
    <property type="entry name" value="CarboxyPept-like_regulatory"/>
</dbReference>
<dbReference type="InterPro" id="IPR035976">
    <property type="entry name" value="Sushi/SCR/CCP_sf"/>
</dbReference>
<feature type="domain" description="EGF-like" evidence="7">
    <location>
        <begin position="1164"/>
        <end position="1209"/>
    </location>
</feature>
<name>A0ABN9UTL2_9DINO</name>
<dbReference type="Pfam" id="PF00084">
    <property type="entry name" value="Sushi"/>
    <property type="match status" value="2"/>
</dbReference>
<keyword evidence="1" id="KW-0768">Sushi</keyword>
<dbReference type="PROSITE" id="PS50026">
    <property type="entry name" value="EGF_3"/>
    <property type="match status" value="5"/>
</dbReference>
<evidence type="ECO:0000256" key="1">
    <source>
        <dbReference type="ARBA" id="ARBA00022659"/>
    </source>
</evidence>
<dbReference type="CDD" id="cd00054">
    <property type="entry name" value="EGF_CA"/>
    <property type="match status" value="1"/>
</dbReference>
<evidence type="ECO:0000256" key="4">
    <source>
        <dbReference type="ARBA" id="ARBA00023180"/>
    </source>
</evidence>
<comment type="caution">
    <text evidence="5">Lacks conserved residue(s) required for the propagation of feature annotation.</text>
</comment>
<dbReference type="EMBL" id="CAUYUJ010016232">
    <property type="protein sequence ID" value="CAK0863173.1"/>
    <property type="molecule type" value="Genomic_DNA"/>
</dbReference>
<organism evidence="10 11">
    <name type="scientific">Prorocentrum cordatum</name>
    <dbReference type="NCBI Taxonomy" id="2364126"/>
    <lineage>
        <taxon>Eukaryota</taxon>
        <taxon>Sar</taxon>
        <taxon>Alveolata</taxon>
        <taxon>Dinophyceae</taxon>
        <taxon>Prorocentrales</taxon>
        <taxon>Prorocentraceae</taxon>
        <taxon>Prorocentrum</taxon>
    </lineage>
</organism>
<dbReference type="SUPFAM" id="SSF57196">
    <property type="entry name" value="EGF/Laminin"/>
    <property type="match status" value="1"/>
</dbReference>
<evidence type="ECO:0000259" key="8">
    <source>
        <dbReference type="PROSITE" id="PS50923"/>
    </source>
</evidence>
<dbReference type="Gene3D" id="2.10.70.10">
    <property type="entry name" value="Complement Module, domain 1"/>
    <property type="match status" value="6"/>
</dbReference>
<feature type="domain" description="WSC" evidence="9">
    <location>
        <begin position="110"/>
        <end position="207"/>
    </location>
</feature>
<dbReference type="InterPro" id="IPR000742">
    <property type="entry name" value="EGF"/>
</dbReference>
<gene>
    <name evidence="10" type="ORF">PCOR1329_LOCUS51386</name>
</gene>
<feature type="domain" description="EGF-like" evidence="7">
    <location>
        <begin position="2564"/>
        <end position="2612"/>
    </location>
</feature>
<sequence>MKLPALVLVLAACASASRAPAKSRRPAAGGRVLRSRDEALLAQSEASRTELEARARLAAARANRQRGTDFRDPCSGLAMTQEDWEPFINERSPDPFPKPYNVQPMHYATGYFHIGCIVDSQRDQTRWYHDNVPKLDRLGMTPAECFGFCRNVSGALFFGLKGGDKCYCTPFSHNTDKGGRGMCDVPCTGDSSMTCGGKEMIDMYEMHDCNNLPELKCTRQPPPVKHAQMFKSIYYRPASICANAMSEAVTDRKPHCDVQCESGYELLKNTIQCVEKGNRLTYSWAEFEGSAACTPVVCGVPPEGVLSSRSPMPRHYPQKTLYGCFFGHSTMPHLPNASGPKNFTIKCQANATFSPIRECSRVHCGACPSRPHAEAREAGLRVYEDSCTYDCHSGYTIDQNAAGLTVWRGKCHANGQFTTMHQCKPVKCPGQRQVEHAEIVYDDTGAQQNIVFPMMVHYRCQEGYTRNGVVGAENAFTRECQADGILSLPDPECIRDGTTCAQCLPVSCGDPAEVANASYSPQARVYKERLIYSCNRGYSLDGQAGGPSVTVLTCQSDGTYDAPPPVCVPVECGASPAHPNAEVQGSPGAMIHFESQPLLFKCLPGFSTEVGDDPYRVQKDSYSISCTSSGQFSAYTPCVNINNCLFHSCGRNGDCEDLPAPTGTPLDDYRCKCWPGYETTLSTAGNFTEKICTNIDDCPRPEPPDEQPCGGLTEEGESRGECVDHILGYTCTCYNGYELHNATPTNETCMPVVCGPVPKPNFTTHDFALAEADYDSPAWNYTCDEGYSLSGAYGGPLVFSMGCNSGGKFDPQPGVCLPVTCGAAPVLDFCDSTEQALEMVFPETASYRCNEGYSLTAKYSRADADISFWIECLSDGNFSIRGSRYGASRPALCLPVECGIPTLVANAYHADDTEMFVYPQTARQICAEGHSLDNSTALAMQQFEVQCLSDGTFSDPPEPGQCVPVACPALVPKPNMTCDTTAKVYQQEAECTADAGFTLDGTASGRTSFKCLCQANATFTPVQPVLPVSCGPAPNYTDKFASGPQISFVYSQVASYSCFTGYSLDGTAGGLKTFQIGCQANGAFDEHAGCQPINCGAWELLPHTHQIPDWSGEEHSSLVYGQVAALQCSPGWSTDGALASTNTNGTIACQADGTLLYPKICHSNNNDCGGSDNQCLPSGTCHDHRQPTGIHFDDFSCLCSSGFAENTSAQRKTCYNIPDCPAAACQPGFCTDLVNDYSCTCPRGYYEGPNTEEDLRHDCLPVSCGVPRRIAYSSVSSGAEQFFGGPDLLYTCEPGYTTDGRADGPTTFGSICLSNGTGPERGTQSWTPSCLPVECGTAPVVGNSTHGFAADHVFKYPEELKYTCDTYYQLASASATASPAPPQVTTWILSGGGESCDEACSASGSSCDASADWPTTEAAVSIVGSLLGHSCDQSTNYGGDWEFAPYTYTPDGRCNYPTSATYPTCSAAGADANIRRFCPCTPTVQAGALPQFGDAVTYTCGEGYRAVLGAREEPAIGGARSFTLSCDGLGSIGPSDWRCAAISCPIPAVEGGQVEIPDPSYTGSLLFGSSLPMHCDAGYSLDGHPSGLTSFTETCQDDGTFSADIECIAIDWCETDQCGQFGECVNGQLSYTCSCHEGYESVPVADGSHSTCAEIDECDTMAGHTACDAGQNLGSCVDGHLGYSCMCGRGAKNISGADGRPGCAAMSCETVPARMFQSCAMQGIKISYAQSTQYACDPGYSLDAQPLGPSSYTVSCNLTADEDGANVELRGFQDCLPVFCGSLPEVEHANSSLANLSYGQSATYTCEQGFSTGGDADSPKEFTVSCTACGSLSSLGECKIISCGHLPSVSFSTATEAELFYKEDVGKYECDEGHTISGQPPHVSPSYFEAACQADGTFYGIKNCQPVTCGVPTPANHSLNTPTAEVLYGEEPGDASVLVYKTQEQTIDQLQLQVQNPPPAMTVDSPELSSKCNDIERQLKATGLTTILFTLLPPSRSAFAAISTSRLGNLFLSLGRYCARLSEPLTPKGSTVGSRGFSGTANVLRQAHDPVPAVELVVNDNQSISVTCDRDVFVEFGIQAHCARPLSLGNTDVKILAVACIAPVVGNTSHLVGADQICAPWRDMVENVVRAEAWGVTRYMRDDKHSAILLTGFASAIPSLAQSWLCYALRVIGIPARIIQFIAMMHAASIATMTVGGQRCQSISIPAGVKQGCPASMFLFALAASPLLSWIRQRCVANVDLQRAYADDFCFGALKVLTDLGVLLAALMALAPIANVRLNFKKCQIIICCGTDAGRLATVLETFGAPLSLLQVAQWVVYLGFPIGPNAPPEVWPAVLRSFVSRVHQTRHLGLGIAQSACAFSVMRASKLLFRSQLHPRSAITYNIAARLQAIGFRTEFVELDAVARAAAIRYHLKSDCLYGVLDDSIGLGRRHPKLTAAWSDAGPFLTHRLARQEFEVTCESGYTVDADHMGSNHFIVGCNAEGDFTNELKCLPVSCGVPQETDTEISSDPEKFYGELAHWECKDGYSTSGLPFGLRGAPPLTTLSRQCGPSGLFGIASPGECVDIDYCSTNPCTHNGVCTDLGEGLHSPGYECECGEGYEAATDAAGGPTCTEDDCAGDPCGAGTCTDLSKQGGDDGTYSCTCDFGYELTEPVVGRPTCTHLVCGTLAVDSPSNVMMDLIKGIPQVSVSTWLSDATELDMYTQTPILKAFDVATYTCQHGYSADGSNNPDAATISITCNELGIWSRSMDHTFKCVRKMCDNLATGSLAHSELINEKVPWLYGDVAEFRCDTGHTITGEVGAAATFQIECGADGFSSSRVQGCQPVGCLVPTHPLASPTHTGTILYGQAITYTCDSGAGVQGSSSLTSYSGQCEADGTIWAGTDRCQLVSCGVATVPNNAALKVVSATYAEKGSGECDTEMVLYSGRAADQVECEVRCSQSALCAFYTYSSTWPNCILASECDSLAGSTGQTWTKQPQEFYTLDAGSCCCPADERIGTEEECAEAVAAIGFSGLGAELNTTHNPLYPGGCSYHAKTLVGHFNSQLTGIGAMDQVQVCKRPVCADAHLSMGDASIDGDLANLGNYRGSESLAAEIRYTNVGQFLGTNLDVVLTTPTWAMPAREDPDEPPFYKYVFGRLPAAHGLEYEITFEFQDHITHEPVVLSEFDVTFFDLDGDDYGMETLKTSGYTEMGRWIFQFQNSEVQLTEMRDGSLLAEGTVKNAGDGTPVADDSLTEKQAQKSIAFRYKDTSSFKITMGMTGGTGAASEWCRYFIWTFESAMVTRPPCAEYTPPPAPLVPVPAGYSSTFGSAPLRVVCDEGTFVGGEVGGATYYTMSCGSDGNFFASSQQVCEEILYSVAGQGTDAQDEDVKLAGAVLKWSRDGAVVATTTVDQSGEYSALLGPGTYTVVAELDGYITMTKEVAVLGEISVGSIGDFALSKILALGEWRVVLEWGDRPSDLDSWTYFGTDHSKNVKWYGKSASDPVSGIEVTLDRDDVTAIGPETTTIKNADKCVGEDACLIWFEVNNYAYWDSTTMDQAQGVVTVYHGDNTAAVYKIPECIGSATLWYTALTIDIRQGHSEVYEGFRQTPPSLVASTSTWATNNGLPGNSVYYASENSWLKLDSSRVLFAARTNDGSHRRRYVSRAVYHEISNGQDCDGCCQEVPIDLSLEGSWGTCPSGFYMSGLYRQERGRPDMYVALYCCRQKQMPEAHGSCVETEWVISNSQSMVTCPTLESGELTAMVGWYRGTSEDVLESITKVRCCAFPEMPLELAADMPGTCENPAT</sequence>
<feature type="disulfide bond" evidence="5">
    <location>
        <begin position="1220"/>
        <end position="1230"/>
    </location>
</feature>
<dbReference type="SMART" id="SM00032">
    <property type="entry name" value="CCP"/>
    <property type="match status" value="12"/>
</dbReference>
<evidence type="ECO:0000256" key="2">
    <source>
        <dbReference type="ARBA" id="ARBA00022737"/>
    </source>
</evidence>
<feature type="domain" description="EGF-like" evidence="7">
    <location>
        <begin position="1216"/>
        <end position="1252"/>
    </location>
</feature>
<dbReference type="Pfam" id="PF01822">
    <property type="entry name" value="WSC"/>
    <property type="match status" value="1"/>
</dbReference>
<evidence type="ECO:0000256" key="6">
    <source>
        <dbReference type="SAM" id="SignalP"/>
    </source>
</evidence>
<dbReference type="PANTHER" id="PTHR19325">
    <property type="entry name" value="COMPLEMENT COMPONENT-RELATED SUSHI DOMAIN-CONTAINING"/>
    <property type="match status" value="1"/>
</dbReference>
<dbReference type="SMART" id="SM00181">
    <property type="entry name" value="EGF"/>
    <property type="match status" value="8"/>
</dbReference>
<dbReference type="SUPFAM" id="SSF57535">
    <property type="entry name" value="Complement control module/SCR domain"/>
    <property type="match status" value="6"/>
</dbReference>
<dbReference type="PROSITE" id="PS51212">
    <property type="entry name" value="WSC"/>
    <property type="match status" value="1"/>
</dbReference>
<dbReference type="SUPFAM" id="SSF49464">
    <property type="entry name" value="Carboxypeptidase regulatory domain-like"/>
    <property type="match status" value="1"/>
</dbReference>
<dbReference type="InterPro" id="IPR001881">
    <property type="entry name" value="EGF-like_Ca-bd_dom"/>
</dbReference>
<dbReference type="PROSITE" id="PS00010">
    <property type="entry name" value="ASX_HYDROXYL"/>
    <property type="match status" value="3"/>
</dbReference>
<keyword evidence="3 5" id="KW-1015">Disulfide bond</keyword>
<dbReference type="Proteomes" id="UP001189429">
    <property type="component" value="Unassembled WGS sequence"/>
</dbReference>
<feature type="domain" description="EGF-like" evidence="7">
    <location>
        <begin position="1609"/>
        <end position="1646"/>
    </location>
</feature>
<dbReference type="SMART" id="SM00321">
    <property type="entry name" value="WSC"/>
    <property type="match status" value="1"/>
</dbReference>
<dbReference type="SMART" id="SM00179">
    <property type="entry name" value="EGF_CA"/>
    <property type="match status" value="8"/>
</dbReference>
<feature type="domain" description="Sushi" evidence="8">
    <location>
        <begin position="506"/>
        <end position="569"/>
    </location>
</feature>
<keyword evidence="5" id="KW-0245">EGF-like domain</keyword>
<reference evidence="10" key="1">
    <citation type="submission" date="2023-10" db="EMBL/GenBank/DDBJ databases">
        <authorList>
            <person name="Chen Y."/>
            <person name="Shah S."/>
            <person name="Dougan E. K."/>
            <person name="Thang M."/>
            <person name="Chan C."/>
        </authorList>
    </citation>
    <scope>NUCLEOTIDE SEQUENCE [LARGE SCALE GENOMIC DNA]</scope>
</reference>
<dbReference type="InterPro" id="IPR000436">
    <property type="entry name" value="Sushi_SCR_CCP_dom"/>
</dbReference>
<evidence type="ECO:0000313" key="10">
    <source>
        <dbReference type="EMBL" id="CAK0863173.1"/>
    </source>
</evidence>
<accession>A0ABN9UTL2</accession>
<evidence type="ECO:0000256" key="5">
    <source>
        <dbReference type="PROSITE-ProRule" id="PRU00076"/>
    </source>
</evidence>
<dbReference type="InterPro" id="IPR050350">
    <property type="entry name" value="Compl-Cell_Adhes-Reg"/>
</dbReference>
<keyword evidence="2" id="KW-0677">Repeat</keyword>
<feature type="signal peptide" evidence="6">
    <location>
        <begin position="1"/>
        <end position="16"/>
    </location>
</feature>
<evidence type="ECO:0000259" key="7">
    <source>
        <dbReference type="PROSITE" id="PS50026"/>
    </source>
</evidence>
<keyword evidence="11" id="KW-1185">Reference proteome</keyword>
<dbReference type="Gene3D" id="2.10.25.10">
    <property type="entry name" value="Laminin"/>
    <property type="match status" value="4"/>
</dbReference>
<evidence type="ECO:0000313" key="11">
    <source>
        <dbReference type="Proteomes" id="UP001189429"/>
    </source>
</evidence>
<dbReference type="PANTHER" id="PTHR19325:SF560">
    <property type="entry name" value="SUSHI, VON WILLEBRAND FACTOR TYPE A, EGF AND PENTRAXIN DOMAIN-CONTAINING PROTEIN 1"/>
    <property type="match status" value="1"/>
</dbReference>
<dbReference type="Gene3D" id="2.60.40.1120">
    <property type="entry name" value="Carboxypeptidase-like, regulatory domain"/>
    <property type="match status" value="1"/>
</dbReference>
<protein>
    <submittedName>
        <fullName evidence="10">Uncharacterized protein</fullName>
    </submittedName>
</protein>
<dbReference type="CDD" id="cd00033">
    <property type="entry name" value="CCP"/>
    <property type="match status" value="2"/>
</dbReference>
<keyword evidence="4" id="KW-0325">Glycoprotein</keyword>
<dbReference type="PROSITE" id="PS50923">
    <property type="entry name" value="SUSHI"/>
    <property type="match status" value="1"/>
</dbReference>
<feature type="domain" description="EGF-like" evidence="7">
    <location>
        <begin position="640"/>
        <end position="683"/>
    </location>
</feature>
<comment type="caution">
    <text evidence="10">The sequence shown here is derived from an EMBL/GenBank/DDBJ whole genome shotgun (WGS) entry which is preliminary data.</text>
</comment>
<dbReference type="Pfam" id="PF00078">
    <property type="entry name" value="RVT_1"/>
    <property type="match status" value="1"/>
</dbReference>